<organism evidence="1 2">
    <name type="scientific">Pilimelia columellifera subsp. columellifera</name>
    <dbReference type="NCBI Taxonomy" id="706583"/>
    <lineage>
        <taxon>Bacteria</taxon>
        <taxon>Bacillati</taxon>
        <taxon>Actinomycetota</taxon>
        <taxon>Actinomycetes</taxon>
        <taxon>Micromonosporales</taxon>
        <taxon>Micromonosporaceae</taxon>
        <taxon>Pilimelia</taxon>
    </lineage>
</organism>
<keyword evidence="2" id="KW-1185">Reference proteome</keyword>
<dbReference type="EMBL" id="BAAARY010000014">
    <property type="protein sequence ID" value="GAA2527933.1"/>
    <property type="molecule type" value="Genomic_DNA"/>
</dbReference>
<accession>A0ABP6AY46</accession>
<reference evidence="2" key="1">
    <citation type="journal article" date="2019" name="Int. J. Syst. Evol. Microbiol.">
        <title>The Global Catalogue of Microorganisms (GCM) 10K type strain sequencing project: providing services to taxonomists for standard genome sequencing and annotation.</title>
        <authorList>
            <consortium name="The Broad Institute Genomics Platform"/>
            <consortium name="The Broad Institute Genome Sequencing Center for Infectious Disease"/>
            <person name="Wu L."/>
            <person name="Ma J."/>
        </authorList>
    </citation>
    <scope>NUCLEOTIDE SEQUENCE [LARGE SCALE GENOMIC DNA]</scope>
    <source>
        <strain evidence="2">JCM 3367</strain>
    </source>
</reference>
<sequence>MPEWRYRTFASMLLSRMGLPEAEAEQEAADRTRLTTLPRFATHIELHRALMMVRHCDRDRGTSYARAALDKLPPEKRSLSLKLMMAEIYTDT</sequence>
<gene>
    <name evidence="1" type="ORF">GCM10010201_28510</name>
</gene>
<name>A0ABP6AY46_9ACTN</name>
<dbReference type="Proteomes" id="UP001499978">
    <property type="component" value="Unassembled WGS sequence"/>
</dbReference>
<comment type="caution">
    <text evidence="1">The sequence shown here is derived from an EMBL/GenBank/DDBJ whole genome shotgun (WGS) entry which is preliminary data.</text>
</comment>
<evidence type="ECO:0000313" key="1">
    <source>
        <dbReference type="EMBL" id="GAA2527933.1"/>
    </source>
</evidence>
<evidence type="ECO:0000313" key="2">
    <source>
        <dbReference type="Proteomes" id="UP001499978"/>
    </source>
</evidence>
<proteinExistence type="predicted"/>
<protein>
    <submittedName>
        <fullName evidence="1">Uncharacterized protein</fullName>
    </submittedName>
</protein>